<accession>A0AAN7SLE7</accession>
<comment type="caution">
    <text evidence="1">The sequence shown here is derived from an EMBL/GenBank/DDBJ whole genome shotgun (WGS) entry which is preliminary data.</text>
</comment>
<dbReference type="InterPro" id="IPR013761">
    <property type="entry name" value="SAM/pointed_sf"/>
</dbReference>
<protein>
    <submittedName>
        <fullName evidence="1">Uncharacterized protein</fullName>
    </submittedName>
</protein>
<proteinExistence type="predicted"/>
<sequence length="67" mass="7856">MDELLIKWGCDDLIQTFKDNDISLENIYDLTADTIKELIPSVGKRIKFPKHFFPLWLRLVPARVVLI</sequence>
<dbReference type="Proteomes" id="UP001353858">
    <property type="component" value="Unassembled WGS sequence"/>
</dbReference>
<reference evidence="2" key="1">
    <citation type="submission" date="2023-01" db="EMBL/GenBank/DDBJ databases">
        <title>Key to firefly adult light organ development and bioluminescence: homeobox transcription factors regulate luciferase expression and transportation to peroxisome.</title>
        <authorList>
            <person name="Fu X."/>
        </authorList>
    </citation>
    <scope>NUCLEOTIDE SEQUENCE [LARGE SCALE GENOMIC DNA]</scope>
</reference>
<dbReference type="SUPFAM" id="SSF47769">
    <property type="entry name" value="SAM/Pointed domain"/>
    <property type="match status" value="1"/>
</dbReference>
<gene>
    <name evidence="1" type="ORF">RN001_001645</name>
</gene>
<keyword evidence="2" id="KW-1185">Reference proteome</keyword>
<dbReference type="EMBL" id="JARPUR010000001">
    <property type="protein sequence ID" value="KAK4885374.1"/>
    <property type="molecule type" value="Genomic_DNA"/>
</dbReference>
<evidence type="ECO:0000313" key="2">
    <source>
        <dbReference type="Proteomes" id="UP001353858"/>
    </source>
</evidence>
<name>A0AAN7SLE7_9COLE</name>
<organism evidence="1 2">
    <name type="scientific">Aquatica leii</name>
    <dbReference type="NCBI Taxonomy" id="1421715"/>
    <lineage>
        <taxon>Eukaryota</taxon>
        <taxon>Metazoa</taxon>
        <taxon>Ecdysozoa</taxon>
        <taxon>Arthropoda</taxon>
        <taxon>Hexapoda</taxon>
        <taxon>Insecta</taxon>
        <taxon>Pterygota</taxon>
        <taxon>Neoptera</taxon>
        <taxon>Endopterygota</taxon>
        <taxon>Coleoptera</taxon>
        <taxon>Polyphaga</taxon>
        <taxon>Elateriformia</taxon>
        <taxon>Elateroidea</taxon>
        <taxon>Lampyridae</taxon>
        <taxon>Luciolinae</taxon>
        <taxon>Aquatica</taxon>
    </lineage>
</organism>
<evidence type="ECO:0000313" key="1">
    <source>
        <dbReference type="EMBL" id="KAK4885374.1"/>
    </source>
</evidence>
<dbReference type="AlphaFoldDB" id="A0AAN7SLE7"/>
<dbReference type="Gene3D" id="1.10.150.50">
    <property type="entry name" value="Transcription Factor, Ets-1"/>
    <property type="match status" value="1"/>
</dbReference>